<dbReference type="Gene3D" id="3.30.70.1430">
    <property type="entry name" value="Multidrug efflux transporter AcrB pore domain"/>
    <property type="match status" value="2"/>
</dbReference>
<feature type="transmembrane region" description="Helical" evidence="1">
    <location>
        <begin position="383"/>
        <end position="407"/>
    </location>
</feature>
<protein>
    <submittedName>
        <fullName evidence="2">Efflux RND transporter permease subunit</fullName>
    </submittedName>
</protein>
<feature type="transmembrane region" description="Helical" evidence="1">
    <location>
        <begin position="331"/>
        <end position="350"/>
    </location>
</feature>
<feature type="transmembrane region" description="Helical" evidence="1">
    <location>
        <begin position="999"/>
        <end position="1022"/>
    </location>
</feature>
<dbReference type="Gene3D" id="1.20.1640.10">
    <property type="entry name" value="Multidrug efflux transporter AcrB transmembrane domain"/>
    <property type="match status" value="2"/>
</dbReference>
<dbReference type="Gene3D" id="3.30.70.1320">
    <property type="entry name" value="Multidrug efflux transporter AcrB pore domain like"/>
    <property type="match status" value="1"/>
</dbReference>
<feature type="transmembrane region" description="Helical" evidence="1">
    <location>
        <begin position="919"/>
        <end position="940"/>
    </location>
</feature>
<dbReference type="Gene3D" id="3.30.2090.10">
    <property type="entry name" value="Multidrug efflux transporter AcrB TolC docking domain, DN and DC subdomains"/>
    <property type="match status" value="2"/>
</dbReference>
<dbReference type="Proteomes" id="UP001575105">
    <property type="component" value="Unassembled WGS sequence"/>
</dbReference>
<dbReference type="Gene3D" id="3.30.70.1440">
    <property type="entry name" value="Multidrug efflux transporter AcrB pore domain"/>
    <property type="match status" value="1"/>
</dbReference>
<dbReference type="PANTHER" id="PTHR32063">
    <property type="match status" value="1"/>
</dbReference>
<keyword evidence="1" id="KW-0812">Transmembrane</keyword>
<gene>
    <name evidence="2" type="ORF">ACERK3_17750</name>
</gene>
<feature type="transmembrane region" description="Helical" evidence="1">
    <location>
        <begin position="867"/>
        <end position="886"/>
    </location>
</feature>
<feature type="transmembrane region" description="Helical" evidence="1">
    <location>
        <begin position="460"/>
        <end position="482"/>
    </location>
</feature>
<feature type="transmembrane region" description="Helical" evidence="1">
    <location>
        <begin position="12"/>
        <end position="34"/>
    </location>
</feature>
<dbReference type="SUPFAM" id="SSF82866">
    <property type="entry name" value="Multidrug efflux transporter AcrB transmembrane domain"/>
    <property type="match status" value="2"/>
</dbReference>
<dbReference type="SUPFAM" id="SSF82714">
    <property type="entry name" value="Multidrug efflux transporter AcrB TolC docking domain, DN and DC subdomains"/>
    <property type="match status" value="2"/>
</dbReference>
<feature type="transmembrane region" description="Helical" evidence="1">
    <location>
        <begin position="968"/>
        <end position="987"/>
    </location>
</feature>
<feature type="transmembrane region" description="Helical" evidence="1">
    <location>
        <begin position="428"/>
        <end position="448"/>
    </location>
</feature>
<evidence type="ECO:0000313" key="3">
    <source>
        <dbReference type="Proteomes" id="UP001575105"/>
    </source>
</evidence>
<dbReference type="SUPFAM" id="SSF82693">
    <property type="entry name" value="Multidrug efflux transporter AcrB pore domain, PN1, PN2, PC1 and PC2 subdomains"/>
    <property type="match status" value="3"/>
</dbReference>
<dbReference type="RefSeq" id="WP_425347042.1">
    <property type="nucleotide sequence ID" value="NZ_JBGUBD010000015.1"/>
</dbReference>
<dbReference type="PANTHER" id="PTHR32063:SF0">
    <property type="entry name" value="SWARMING MOTILITY PROTEIN SWRC"/>
    <property type="match status" value="1"/>
</dbReference>
<dbReference type="Pfam" id="PF00873">
    <property type="entry name" value="ACR_tran"/>
    <property type="match status" value="1"/>
</dbReference>
<comment type="caution">
    <text evidence="2">The sequence shown here is derived from an EMBL/GenBank/DDBJ whole genome shotgun (WGS) entry which is preliminary data.</text>
</comment>
<feature type="transmembrane region" description="Helical" evidence="1">
    <location>
        <begin position="532"/>
        <end position="549"/>
    </location>
</feature>
<proteinExistence type="predicted"/>
<organism evidence="2 3">
    <name type="scientific">Natronomicrosphaera hydrolytica</name>
    <dbReference type="NCBI Taxonomy" id="3242702"/>
    <lineage>
        <taxon>Bacteria</taxon>
        <taxon>Pseudomonadati</taxon>
        <taxon>Planctomycetota</taxon>
        <taxon>Phycisphaerae</taxon>
        <taxon>Phycisphaerales</taxon>
        <taxon>Phycisphaeraceae</taxon>
        <taxon>Natronomicrosphaera</taxon>
    </lineage>
</organism>
<sequence length="1029" mass="112234">MRLTEESVARPLFTTMVVLIVVILGAVSLSRLPIDLMPDVTYPTLTVSTSYGDVSPEEIEQLITRHVEEAVAAIPGVERISSMSSEGNSTVRVTFAWGMDLDAAAADIRDSLDRIVNDLPEDAGRPQLRKFDVSQFPIVILGAIGPDDPVEMRLLIDNQVRQRIERIPGVAAVNRWGGLNREIQVNVDQDKMRALGLTLDDAVQAVRAANVNVPAGSIERDQFEITLRTPGEFASVDELRNTVVDLRDGAPIYLSQVANVEDTHARWARYIRINDEPGVRLAIRKQPDRNTVQVARAVQREVERINRDIPQITLVPMVDTSQFIERSINNVSRSVIFGGSLAVLMLLFFLRSIRSTLVIAVAIPISVIGTFSLIYLAGFTLNLMTLGGLALGVGMMVDSSIVVLENIYRLREQGLGMREAAVKGAQQVTPAIVASTITTLIIFLPLIFLQGVSGVMFQQLGYVVSFALVCALFVALTLVPMLSARLLTKAHQGVEGTTAGWGRRAYIASGQIFEATEQRYRRLLDAALKRRLVWLGGIAVAFASCLLLLPQIGSEFMPSTDEGEVRITAEMEVGTRLDVVDRQSRRIEAILRREVPEIEHMVVSVGAGSSTWRPGATITSDITLTLAPAAQRTRTSEQIATDLQPALAHIPGTQVRARPGQGLFVLRAGAGDDADNLEIEVRGWDLNILDELGTEVVRRIAVVDGLTDVQFTREEGVPQELFRIDRARAADLNLSVDQIGRVLEAAIGGVNAGDFRDGGDEHQIRVRLANAEHMAMHELLDLTLANGRGEQIILGNVVTTQSTRGPTVIDRRDQQRIASVTAGVTGRDLGSIVADVQEQLRGLPLPPDYEVVIAGDYEEQQRAFYELLFALLLALLLVYMVLVCLYESLRDPLVVMFTVPMAAIGVVVMLLLTGTTFNVQTFIGCIMLAGIVVNNAILIVDQATRLHSEGMSPREAVREAGRRRFRPILMTSLTTALALSPLALGWGEGAEAQAPMARAVIGGLLSASIITLVLIPVVYTLVHREARPA</sequence>
<dbReference type="PRINTS" id="PR00702">
    <property type="entry name" value="ACRIFLAVINRP"/>
</dbReference>
<keyword evidence="1" id="KW-0472">Membrane</keyword>
<reference evidence="2 3" key="1">
    <citation type="submission" date="2024-08" db="EMBL/GenBank/DDBJ databases">
        <title>Whole-genome sequencing of halo(alkali)philic microorganisms from hypersaline lakes.</title>
        <authorList>
            <person name="Sorokin D.Y."/>
            <person name="Merkel A.Y."/>
            <person name="Messina E."/>
            <person name="Yakimov M."/>
        </authorList>
    </citation>
    <scope>NUCLEOTIDE SEQUENCE [LARGE SCALE GENOMIC DNA]</scope>
    <source>
        <strain evidence="2 3">AB-hyl4</strain>
    </source>
</reference>
<evidence type="ECO:0000256" key="1">
    <source>
        <dbReference type="SAM" id="Phobius"/>
    </source>
</evidence>
<keyword evidence="3" id="KW-1185">Reference proteome</keyword>
<accession>A0ABV4UB26</accession>
<feature type="transmembrane region" description="Helical" evidence="1">
    <location>
        <begin position="893"/>
        <end position="913"/>
    </location>
</feature>
<keyword evidence="1" id="KW-1133">Transmembrane helix</keyword>
<dbReference type="InterPro" id="IPR027463">
    <property type="entry name" value="AcrB_DN_DC_subdom"/>
</dbReference>
<name>A0ABV4UB26_9BACT</name>
<dbReference type="EMBL" id="JBGUBD010000015">
    <property type="protein sequence ID" value="MFA9480119.1"/>
    <property type="molecule type" value="Genomic_DNA"/>
</dbReference>
<dbReference type="InterPro" id="IPR001036">
    <property type="entry name" value="Acrflvin-R"/>
</dbReference>
<evidence type="ECO:0000313" key="2">
    <source>
        <dbReference type="EMBL" id="MFA9480119.1"/>
    </source>
</evidence>
<feature type="transmembrane region" description="Helical" evidence="1">
    <location>
        <begin position="357"/>
        <end position="377"/>
    </location>
</feature>